<proteinExistence type="predicted"/>
<keyword evidence="1" id="KW-0812">Transmembrane</keyword>
<protein>
    <recommendedName>
        <fullName evidence="4">Nicotinamide riboside transporter PnuC</fullName>
    </recommendedName>
</protein>
<evidence type="ECO:0000256" key="1">
    <source>
        <dbReference type="SAM" id="Phobius"/>
    </source>
</evidence>
<organism evidence="2 3">
    <name type="scientific">Sulfuriferula nivalis</name>
    <dbReference type="NCBI Taxonomy" id="2675298"/>
    <lineage>
        <taxon>Bacteria</taxon>
        <taxon>Pseudomonadati</taxon>
        <taxon>Pseudomonadota</taxon>
        <taxon>Betaproteobacteria</taxon>
        <taxon>Nitrosomonadales</taxon>
        <taxon>Sulfuricellaceae</taxon>
        <taxon>Sulfuriferula</taxon>
    </lineage>
</organism>
<evidence type="ECO:0000313" key="3">
    <source>
        <dbReference type="Proteomes" id="UP000463939"/>
    </source>
</evidence>
<feature type="transmembrane region" description="Helical" evidence="1">
    <location>
        <begin position="27"/>
        <end position="45"/>
    </location>
</feature>
<name>A0A809SFP3_9PROT</name>
<gene>
    <name evidence="2" type="ORF">SFSGTM_31550</name>
</gene>
<dbReference type="Proteomes" id="UP000463939">
    <property type="component" value="Chromosome"/>
</dbReference>
<keyword evidence="3" id="KW-1185">Reference proteome</keyword>
<dbReference type="RefSeq" id="WP_162086081.1">
    <property type="nucleotide sequence ID" value="NZ_AP021881.1"/>
</dbReference>
<dbReference type="EMBL" id="AP021881">
    <property type="protein sequence ID" value="BBP02447.1"/>
    <property type="molecule type" value="Genomic_DNA"/>
</dbReference>
<sequence length="73" mass="8015">MKTIEWIGSIFGLLGAFLLATNTRVSAYGWFAFLIANFAMIAFAARSKHYGLLTQQLGFMATSALGIYRSGLF</sequence>
<accession>A0A809SFP3</accession>
<keyword evidence="1" id="KW-1133">Transmembrane helix</keyword>
<evidence type="ECO:0008006" key="4">
    <source>
        <dbReference type="Google" id="ProtNLM"/>
    </source>
</evidence>
<dbReference type="AlphaFoldDB" id="A0A809SFP3"/>
<dbReference type="KEGG" id="sniv:SFSGTM_31550"/>
<keyword evidence="1" id="KW-0472">Membrane</keyword>
<reference evidence="3" key="1">
    <citation type="submission" date="2019-11" db="EMBL/GenBank/DDBJ databases">
        <title>Isolation and characterization of a novel species in the genus Sulfuriferula.</title>
        <authorList>
            <person name="Mochizuki J."/>
            <person name="Kojima H."/>
            <person name="Fukui M."/>
        </authorList>
    </citation>
    <scope>NUCLEOTIDE SEQUENCE [LARGE SCALE GENOMIC DNA]</scope>
    <source>
        <strain evidence="3">SGTM</strain>
    </source>
</reference>
<evidence type="ECO:0000313" key="2">
    <source>
        <dbReference type="EMBL" id="BBP02447.1"/>
    </source>
</evidence>